<keyword evidence="2" id="KW-0614">Plasmid</keyword>
<evidence type="ECO:0000313" key="2">
    <source>
        <dbReference type="EMBL" id="WVX51687.1"/>
    </source>
</evidence>
<reference evidence="2 3" key="1">
    <citation type="submission" date="2024-01" db="EMBL/GenBank/DDBJ databases">
        <title>Roseobacter fucihabitans sp. nov., isolated from the brown alga Fucus spiralis.</title>
        <authorList>
            <person name="Hahnke S."/>
            <person name="Berger M."/>
            <person name="Schlingloff A."/>
            <person name="Athale I."/>
            <person name="Neumann-Schaal M."/>
            <person name="Adenaya A."/>
            <person name="Poehlein A."/>
            <person name="Daniel R."/>
            <person name="Pertersen J."/>
            <person name="Brinkhoff T."/>
        </authorList>
    </citation>
    <scope>NUCLEOTIDE SEQUENCE [LARGE SCALE GENOMIC DNA]</scope>
    <source>
        <strain evidence="2 3">B14</strain>
        <plasmid evidence="2 3">pROLI81</plasmid>
    </source>
</reference>
<protein>
    <submittedName>
        <fullName evidence="2">Uncharacterized protein</fullName>
    </submittedName>
</protein>
<evidence type="ECO:0000256" key="1">
    <source>
        <dbReference type="SAM" id="Phobius"/>
    </source>
</evidence>
<dbReference type="EMBL" id="CP143426">
    <property type="protein sequence ID" value="WVX51687.1"/>
    <property type="molecule type" value="Genomic_DNA"/>
</dbReference>
<name>A0ABZ2C2V9_9RHOB</name>
<proteinExistence type="predicted"/>
<keyword evidence="1" id="KW-0812">Transmembrane</keyword>
<geneLocation type="plasmid" evidence="2 3">
    <name>pROLI81</name>
</geneLocation>
<keyword evidence="3" id="KW-1185">Reference proteome</keyword>
<dbReference type="Proteomes" id="UP001318682">
    <property type="component" value="Plasmid pROLI81"/>
</dbReference>
<keyword evidence="1" id="KW-1133">Transmembrane helix</keyword>
<dbReference type="RefSeq" id="WP_187431427.1">
    <property type="nucleotide sequence ID" value="NZ_CP143426.1"/>
</dbReference>
<organism evidence="2 3">
    <name type="scientific">Roseobacter fucihabitans</name>
    <dbReference type="NCBI Taxonomy" id="1537242"/>
    <lineage>
        <taxon>Bacteria</taxon>
        <taxon>Pseudomonadati</taxon>
        <taxon>Pseudomonadota</taxon>
        <taxon>Alphaproteobacteria</taxon>
        <taxon>Rhodobacterales</taxon>
        <taxon>Roseobacteraceae</taxon>
        <taxon>Roseobacter</taxon>
    </lineage>
</organism>
<sequence length="104" mass="11694">MDDNFATGLTIAALGTATVVVLVRWLRGRLVRPALLEMLAALEQDYGPFTEKERMYLSKRIEPILKTVVAAVFKPEAAQRRIARLQIEAEKLAIELKQRHGIGH</sequence>
<keyword evidence="1" id="KW-0472">Membrane</keyword>
<accession>A0ABZ2C2V9</accession>
<feature type="transmembrane region" description="Helical" evidence="1">
    <location>
        <begin position="6"/>
        <end position="26"/>
    </location>
</feature>
<evidence type="ECO:0000313" key="3">
    <source>
        <dbReference type="Proteomes" id="UP001318682"/>
    </source>
</evidence>
<gene>
    <name evidence="2" type="ORF">ROLI_047890</name>
</gene>